<dbReference type="Proteomes" id="UP001159363">
    <property type="component" value="Chromosome 4"/>
</dbReference>
<reference evidence="1 2" key="1">
    <citation type="submission" date="2023-02" db="EMBL/GenBank/DDBJ databases">
        <title>LHISI_Scaffold_Assembly.</title>
        <authorList>
            <person name="Stuart O.P."/>
            <person name="Cleave R."/>
            <person name="Magrath M.J.L."/>
            <person name="Mikheyev A.S."/>
        </authorList>
    </citation>
    <scope>NUCLEOTIDE SEQUENCE [LARGE SCALE GENOMIC DNA]</scope>
    <source>
        <strain evidence="1">Daus_M_001</strain>
        <tissue evidence="1">Leg muscle</tissue>
    </source>
</reference>
<keyword evidence="2" id="KW-1185">Reference proteome</keyword>
<gene>
    <name evidence="1" type="ORF">PR048_016055</name>
</gene>
<dbReference type="EMBL" id="JARBHB010000005">
    <property type="protein sequence ID" value="KAJ8884198.1"/>
    <property type="molecule type" value="Genomic_DNA"/>
</dbReference>
<name>A0ABQ9HJU0_9NEOP</name>
<organism evidence="1 2">
    <name type="scientific">Dryococelus australis</name>
    <dbReference type="NCBI Taxonomy" id="614101"/>
    <lineage>
        <taxon>Eukaryota</taxon>
        <taxon>Metazoa</taxon>
        <taxon>Ecdysozoa</taxon>
        <taxon>Arthropoda</taxon>
        <taxon>Hexapoda</taxon>
        <taxon>Insecta</taxon>
        <taxon>Pterygota</taxon>
        <taxon>Neoptera</taxon>
        <taxon>Polyneoptera</taxon>
        <taxon>Phasmatodea</taxon>
        <taxon>Verophasmatodea</taxon>
        <taxon>Anareolatae</taxon>
        <taxon>Phasmatidae</taxon>
        <taxon>Eurycanthinae</taxon>
        <taxon>Dryococelus</taxon>
    </lineage>
</organism>
<accession>A0ABQ9HJU0</accession>
<evidence type="ECO:0000313" key="1">
    <source>
        <dbReference type="EMBL" id="KAJ8884198.1"/>
    </source>
</evidence>
<evidence type="ECO:0000313" key="2">
    <source>
        <dbReference type="Proteomes" id="UP001159363"/>
    </source>
</evidence>
<protein>
    <submittedName>
        <fullName evidence="1">Uncharacterized protein</fullName>
    </submittedName>
</protein>
<sequence>MNDDDCTVFVIGDVGMAKGRVFLGKIGRDCVCVPQMTVSLMSLGKKTLFGKGNLEMLRHKISKDEQITAVFLSVNMLTRMQHR</sequence>
<proteinExistence type="predicted"/>
<comment type="caution">
    <text evidence="1">The sequence shown here is derived from an EMBL/GenBank/DDBJ whole genome shotgun (WGS) entry which is preliminary data.</text>
</comment>